<organism evidence="9 10">
    <name type="scientific">Flexistipes sinusarabici</name>
    <dbReference type="NCBI Taxonomy" id="2352"/>
    <lineage>
        <taxon>Bacteria</taxon>
        <taxon>Pseudomonadati</taxon>
        <taxon>Deferribacterota</taxon>
        <taxon>Deferribacteres</taxon>
        <taxon>Deferribacterales</taxon>
        <taxon>Flexistipitaceae</taxon>
        <taxon>Flexistipes</taxon>
    </lineage>
</organism>
<dbReference type="Pfam" id="PF03547">
    <property type="entry name" value="Mem_trans"/>
    <property type="match status" value="1"/>
</dbReference>
<evidence type="ECO:0000256" key="5">
    <source>
        <dbReference type="ARBA" id="ARBA00022692"/>
    </source>
</evidence>
<dbReference type="GO" id="GO:0055085">
    <property type="term" value="P:transmembrane transport"/>
    <property type="evidence" value="ECO:0007669"/>
    <property type="project" value="InterPro"/>
</dbReference>
<dbReference type="PANTHER" id="PTHR36838:SF4">
    <property type="entry name" value="AUXIN EFFLUX CARRIER FAMILY PROTEIN"/>
    <property type="match status" value="1"/>
</dbReference>
<dbReference type="EMBL" id="DPPF01000111">
    <property type="protein sequence ID" value="HCW93141.1"/>
    <property type="molecule type" value="Genomic_DNA"/>
</dbReference>
<dbReference type="InterPro" id="IPR038770">
    <property type="entry name" value="Na+/solute_symporter_sf"/>
</dbReference>
<evidence type="ECO:0000313" key="10">
    <source>
        <dbReference type="Proteomes" id="UP000262325"/>
    </source>
</evidence>
<feature type="transmembrane region" description="Helical" evidence="8">
    <location>
        <begin position="124"/>
        <end position="147"/>
    </location>
</feature>
<evidence type="ECO:0000256" key="7">
    <source>
        <dbReference type="ARBA" id="ARBA00023136"/>
    </source>
</evidence>
<dbReference type="GO" id="GO:0005886">
    <property type="term" value="C:plasma membrane"/>
    <property type="evidence" value="ECO:0007669"/>
    <property type="project" value="UniProtKB-SubCell"/>
</dbReference>
<evidence type="ECO:0000256" key="8">
    <source>
        <dbReference type="SAM" id="Phobius"/>
    </source>
</evidence>
<comment type="similarity">
    <text evidence="2">Belongs to the auxin efflux carrier (TC 2.A.69) family.</text>
</comment>
<proteinExistence type="inferred from homology"/>
<evidence type="ECO:0000256" key="3">
    <source>
        <dbReference type="ARBA" id="ARBA00022448"/>
    </source>
</evidence>
<feature type="transmembrane region" description="Helical" evidence="8">
    <location>
        <begin position="65"/>
        <end position="88"/>
    </location>
</feature>
<feature type="transmembrane region" description="Helical" evidence="8">
    <location>
        <begin position="167"/>
        <end position="188"/>
    </location>
</feature>
<feature type="transmembrane region" description="Helical" evidence="8">
    <location>
        <begin position="284"/>
        <end position="303"/>
    </location>
</feature>
<evidence type="ECO:0000256" key="2">
    <source>
        <dbReference type="ARBA" id="ARBA00010145"/>
    </source>
</evidence>
<gene>
    <name evidence="9" type="ORF">DHM44_05610</name>
</gene>
<sequence>MLHLLSIVSPIFIVLALGKILSFFNLIKTDFINASNRLIFFVLLPALLFYKIAQAEIYTSFNLTIFLVMCVTVFSIFLLSFIVGRIFHVGKKQLGTFAMNNFRANYAYMGLPVSYYAFGDEGLMIASLLMAFIVPLVNLLSIISLSLNSSKKVRMWTFIKNTLLNPLAIGCILGIIFSLAKIEFYYFIDKTLSLLTGVTLPLALLCIGATMKREMIRGNKLLIANTLLIKLLVMPFTAFLIISTFSETISLTGQVLIIMLSSPAATVNYVLASSMDGDPDVASGGIILSTVFSLFTYIFWLAVLV</sequence>
<dbReference type="PANTHER" id="PTHR36838">
    <property type="entry name" value="AUXIN EFFLUX CARRIER FAMILY PROTEIN"/>
    <property type="match status" value="1"/>
</dbReference>
<keyword evidence="4" id="KW-1003">Cell membrane</keyword>
<protein>
    <submittedName>
        <fullName evidence="9">AEC family transporter</fullName>
    </submittedName>
</protein>
<feature type="transmembrane region" description="Helical" evidence="8">
    <location>
        <begin position="194"/>
        <end position="211"/>
    </location>
</feature>
<feature type="transmembrane region" description="Helical" evidence="8">
    <location>
        <begin position="100"/>
        <end position="118"/>
    </location>
</feature>
<reference evidence="9 10" key="1">
    <citation type="journal article" date="2018" name="Nat. Biotechnol.">
        <title>A standardized bacterial taxonomy based on genome phylogeny substantially revises the tree of life.</title>
        <authorList>
            <person name="Parks D.H."/>
            <person name="Chuvochina M."/>
            <person name="Waite D.W."/>
            <person name="Rinke C."/>
            <person name="Skarshewski A."/>
            <person name="Chaumeil P.A."/>
            <person name="Hugenholtz P."/>
        </authorList>
    </citation>
    <scope>NUCLEOTIDE SEQUENCE [LARGE SCALE GENOMIC DNA]</scope>
    <source>
        <strain evidence="9">UBA8672</strain>
    </source>
</reference>
<evidence type="ECO:0000256" key="1">
    <source>
        <dbReference type="ARBA" id="ARBA00004651"/>
    </source>
</evidence>
<dbReference type="Proteomes" id="UP000262325">
    <property type="component" value="Unassembled WGS sequence"/>
</dbReference>
<feature type="transmembrane region" description="Helical" evidence="8">
    <location>
        <begin position="6"/>
        <end position="27"/>
    </location>
</feature>
<name>A0A3D5QBC3_FLESI</name>
<feature type="transmembrane region" description="Helical" evidence="8">
    <location>
        <begin position="223"/>
        <end position="245"/>
    </location>
</feature>
<feature type="transmembrane region" description="Helical" evidence="8">
    <location>
        <begin position="251"/>
        <end position="272"/>
    </location>
</feature>
<dbReference type="AlphaFoldDB" id="A0A3D5QBC3"/>
<dbReference type="Gene3D" id="1.20.1530.20">
    <property type="match status" value="1"/>
</dbReference>
<keyword evidence="5 8" id="KW-0812">Transmembrane</keyword>
<comment type="subcellular location">
    <subcellularLocation>
        <location evidence="1">Cell membrane</location>
        <topology evidence="1">Multi-pass membrane protein</topology>
    </subcellularLocation>
</comment>
<feature type="transmembrane region" description="Helical" evidence="8">
    <location>
        <begin position="34"/>
        <end position="53"/>
    </location>
</feature>
<comment type="caution">
    <text evidence="9">The sequence shown here is derived from an EMBL/GenBank/DDBJ whole genome shotgun (WGS) entry which is preliminary data.</text>
</comment>
<evidence type="ECO:0000256" key="6">
    <source>
        <dbReference type="ARBA" id="ARBA00022989"/>
    </source>
</evidence>
<evidence type="ECO:0000256" key="4">
    <source>
        <dbReference type="ARBA" id="ARBA00022475"/>
    </source>
</evidence>
<evidence type="ECO:0000313" key="9">
    <source>
        <dbReference type="EMBL" id="HCW93141.1"/>
    </source>
</evidence>
<keyword evidence="6 8" id="KW-1133">Transmembrane helix</keyword>
<keyword evidence="3" id="KW-0813">Transport</keyword>
<dbReference type="OMA" id="QVAFRFN"/>
<dbReference type="InterPro" id="IPR004776">
    <property type="entry name" value="Mem_transp_PIN-like"/>
</dbReference>
<accession>A0A3D5QBC3</accession>
<keyword evidence="7 8" id="KW-0472">Membrane</keyword>